<feature type="region of interest" description="Disordered" evidence="1">
    <location>
        <begin position="130"/>
        <end position="150"/>
    </location>
</feature>
<sequence>MFNGSSYMKKSSFFDYSLFTTSDTKEEFPLFPEEGMDCLFEKLGSRITSKKAGNTYFITPADPSIAIQKGNDGVHEYYHLLLNKKVIAVSSFVNHKTTIYLANIIKQLEPERIGTPVDFDFLGDTDETDSVFSDTLDNTEGNVDQTPSPR</sequence>
<proteinExistence type="predicted"/>
<dbReference type="AlphaFoldDB" id="A0A2S6F7N5"/>
<dbReference type="Proteomes" id="UP000239239">
    <property type="component" value="Unassembled WGS sequence"/>
</dbReference>
<organism evidence="2 3">
    <name type="scientific">Legionella pneumophila</name>
    <dbReference type="NCBI Taxonomy" id="446"/>
    <lineage>
        <taxon>Bacteria</taxon>
        <taxon>Pseudomonadati</taxon>
        <taxon>Pseudomonadota</taxon>
        <taxon>Gammaproteobacteria</taxon>
        <taxon>Legionellales</taxon>
        <taxon>Legionellaceae</taxon>
        <taxon>Legionella</taxon>
    </lineage>
</organism>
<dbReference type="OrthoDB" id="9867405at2"/>
<evidence type="ECO:0000313" key="3">
    <source>
        <dbReference type="Proteomes" id="UP000239239"/>
    </source>
</evidence>
<reference evidence="2 3" key="1">
    <citation type="submission" date="2018-02" db="EMBL/GenBank/DDBJ databases">
        <title>Draft genome sequences of four Legionella pneumophila clinical strains isolated in Ontario.</title>
        <authorList>
            <person name="Fortuna A."/>
            <person name="Ramnarine R."/>
            <person name="Li A."/>
            <person name="Frantz C."/>
            <person name="Mallo G."/>
        </authorList>
    </citation>
    <scope>NUCLEOTIDE SEQUENCE [LARGE SCALE GENOMIC DNA]</scope>
    <source>
        <strain evidence="2 3">LG61</strain>
    </source>
</reference>
<evidence type="ECO:0000256" key="1">
    <source>
        <dbReference type="SAM" id="MobiDB-lite"/>
    </source>
</evidence>
<evidence type="ECO:0000313" key="2">
    <source>
        <dbReference type="EMBL" id="PPK33453.1"/>
    </source>
</evidence>
<protein>
    <submittedName>
        <fullName evidence="2">Uncharacterized protein</fullName>
    </submittedName>
</protein>
<name>A0A2S6F7N5_LEGPN</name>
<comment type="caution">
    <text evidence="2">The sequence shown here is derived from an EMBL/GenBank/DDBJ whole genome shotgun (WGS) entry which is preliminary data.</text>
</comment>
<accession>A0A2S6F7N5</accession>
<dbReference type="EMBL" id="PQWY01000002">
    <property type="protein sequence ID" value="PPK33453.1"/>
    <property type="molecule type" value="Genomic_DNA"/>
</dbReference>
<gene>
    <name evidence="2" type="ORF">C3928_01595</name>
</gene>